<proteinExistence type="predicted"/>
<evidence type="ECO:0000256" key="1">
    <source>
        <dbReference type="SAM" id="Phobius"/>
    </source>
</evidence>
<dbReference type="Proteomes" id="UP001153069">
    <property type="component" value="Unassembled WGS sequence"/>
</dbReference>
<comment type="caution">
    <text evidence="2">The sequence shown here is derived from an EMBL/GenBank/DDBJ whole genome shotgun (WGS) entry which is preliminary data.</text>
</comment>
<keyword evidence="3" id="KW-1185">Reference proteome</keyword>
<name>A0A9N8DHK5_9STRA</name>
<gene>
    <name evidence="2" type="ORF">SEMRO_149_G068510.1</name>
</gene>
<accession>A0A9N8DHK5</accession>
<feature type="transmembrane region" description="Helical" evidence="1">
    <location>
        <begin position="288"/>
        <end position="309"/>
    </location>
</feature>
<keyword evidence="1" id="KW-0472">Membrane</keyword>
<feature type="transmembrane region" description="Helical" evidence="1">
    <location>
        <begin position="190"/>
        <end position="210"/>
    </location>
</feature>
<dbReference type="AlphaFoldDB" id="A0A9N8DHK5"/>
<dbReference type="EMBL" id="CAICTM010000148">
    <property type="protein sequence ID" value="CAB9502882.1"/>
    <property type="molecule type" value="Genomic_DNA"/>
</dbReference>
<feature type="transmembrane region" description="Helical" evidence="1">
    <location>
        <begin position="248"/>
        <end position="276"/>
    </location>
</feature>
<keyword evidence="1" id="KW-1133">Transmembrane helix</keyword>
<feature type="transmembrane region" description="Helical" evidence="1">
    <location>
        <begin position="385"/>
        <end position="406"/>
    </location>
</feature>
<keyword evidence="1" id="KW-0812">Transmembrane</keyword>
<protein>
    <submittedName>
        <fullName evidence="2">Uncharacterized protein</fullName>
    </submittedName>
</protein>
<evidence type="ECO:0000313" key="2">
    <source>
        <dbReference type="EMBL" id="CAB9502882.1"/>
    </source>
</evidence>
<organism evidence="2 3">
    <name type="scientific">Seminavis robusta</name>
    <dbReference type="NCBI Taxonomy" id="568900"/>
    <lineage>
        <taxon>Eukaryota</taxon>
        <taxon>Sar</taxon>
        <taxon>Stramenopiles</taxon>
        <taxon>Ochrophyta</taxon>
        <taxon>Bacillariophyta</taxon>
        <taxon>Bacillariophyceae</taxon>
        <taxon>Bacillariophycidae</taxon>
        <taxon>Naviculales</taxon>
        <taxon>Naviculaceae</taxon>
        <taxon>Seminavis</taxon>
    </lineage>
</organism>
<feature type="transmembrane region" description="Helical" evidence="1">
    <location>
        <begin position="157"/>
        <end position="178"/>
    </location>
</feature>
<feature type="transmembrane region" description="Helical" evidence="1">
    <location>
        <begin position="128"/>
        <end position="145"/>
    </location>
</feature>
<evidence type="ECO:0000313" key="3">
    <source>
        <dbReference type="Proteomes" id="UP001153069"/>
    </source>
</evidence>
<sequence length="415" mass="46775">MVDKQADTLMLREALLLNDAGNADRSDDNERGTLGEAEERTTFATRNQQYLEVTWDDFPRLYFCLNLLEPIATTSSGSCPIAESTNDGPLILSLDGDTAEGAEDQIQHPKLLKCLAWLLYEWVHKWQFVLYAPHIFVASMFVITADTMKQDWDFFCLWLFLVSSAHLFLLWVAALVLPLDRYSGVQVADLTGTAVVGGLILFCGLARSDYRFEQDILPSLLLGKFIWLALTLRVRSCIFSDNQRKQRSLVLIFGLLSLACADAGAVVWALAAMLLYLATMLATMLLDLAYVLLFLATMLLSPLAFFGICRAFRNTGRFISCLAFVCPCLQIRDLKRMELDAFEMEYDQEDAAQANVDQQIHQLGRPMHTVSTYLERGQKSFATTAGLLALWTLIWTYWLCALVMSYTMDLVEPVV</sequence>
<reference evidence="2" key="1">
    <citation type="submission" date="2020-06" db="EMBL/GenBank/DDBJ databases">
        <authorList>
            <consortium name="Plant Systems Biology data submission"/>
        </authorList>
    </citation>
    <scope>NUCLEOTIDE SEQUENCE</scope>
    <source>
        <strain evidence="2">D6</strain>
    </source>
</reference>
<feature type="transmembrane region" description="Helical" evidence="1">
    <location>
        <begin position="216"/>
        <end position="236"/>
    </location>
</feature>